<reference evidence="2 4" key="1">
    <citation type="submission" date="2013-07" db="EMBL/GenBank/DDBJ databases">
        <authorList>
            <person name="Genoscope - CEA"/>
        </authorList>
    </citation>
    <scope>NUCLEOTIDE SEQUENCE [LARGE SCALE GENOMIC DNA]</scope>
    <source>
        <strain evidence="2">FRM16</strain>
        <strain evidence="4">FRM16 / DSM 17909</strain>
    </source>
</reference>
<accession>A0A068QWK5</accession>
<dbReference type="Pfam" id="PF08845">
    <property type="entry name" value="SymE_toxin"/>
    <property type="match status" value="1"/>
</dbReference>
<dbReference type="GO" id="GO:0003723">
    <property type="term" value="F:RNA binding"/>
    <property type="evidence" value="ECO:0007669"/>
    <property type="project" value="InterPro"/>
</dbReference>
<dbReference type="Proteomes" id="UP000324170">
    <property type="component" value="Unassembled WGS sequence"/>
</dbReference>
<reference evidence="3 5" key="2">
    <citation type="submission" date="2019-07" db="EMBL/GenBank/DDBJ databases">
        <title>Genomic Encyclopedia of Type Strains, Phase I: the one thousand microbial genomes (KMG-I) project.</title>
        <authorList>
            <person name="Kyrpides N."/>
        </authorList>
    </citation>
    <scope>NUCLEOTIDE SEQUENCE [LARGE SCALE GENOMIC DNA]</scope>
    <source>
        <strain evidence="3 5">DSM 17909</strain>
    </source>
</reference>
<feature type="domain" description="Toxin SymE-like" evidence="1">
    <location>
        <begin position="19"/>
        <end position="69"/>
    </location>
</feature>
<dbReference type="OrthoDB" id="6053337at2"/>
<protein>
    <submittedName>
        <fullName evidence="3">Toxic protein SymE</fullName>
    </submittedName>
</protein>
<dbReference type="GO" id="GO:0016788">
    <property type="term" value="F:hydrolase activity, acting on ester bonds"/>
    <property type="evidence" value="ECO:0007669"/>
    <property type="project" value="InterPro"/>
</dbReference>
<organism evidence="2 4">
    <name type="scientific">Xenorhabdus doucetiae</name>
    <dbReference type="NCBI Taxonomy" id="351671"/>
    <lineage>
        <taxon>Bacteria</taxon>
        <taxon>Pseudomonadati</taxon>
        <taxon>Pseudomonadota</taxon>
        <taxon>Gammaproteobacteria</taxon>
        <taxon>Enterobacterales</taxon>
        <taxon>Morganellaceae</taxon>
        <taxon>Xenorhabdus</taxon>
    </lineage>
</organism>
<evidence type="ECO:0000313" key="3">
    <source>
        <dbReference type="EMBL" id="TYO96051.1"/>
    </source>
</evidence>
<evidence type="ECO:0000313" key="5">
    <source>
        <dbReference type="Proteomes" id="UP000324170"/>
    </source>
</evidence>
<keyword evidence="5" id="KW-1185">Reference proteome</keyword>
<dbReference type="HOGENOM" id="CLU_185269_0_0_6"/>
<dbReference type="Proteomes" id="UP000032721">
    <property type="component" value="Chromosome"/>
</dbReference>
<dbReference type="AlphaFoldDB" id="A0A068QWK5"/>
<evidence type="ECO:0000259" key="1">
    <source>
        <dbReference type="Pfam" id="PF08845"/>
    </source>
</evidence>
<dbReference type="GO" id="GO:0005737">
    <property type="term" value="C:cytoplasm"/>
    <property type="evidence" value="ECO:0007669"/>
    <property type="project" value="InterPro"/>
</dbReference>
<dbReference type="GO" id="GO:0016070">
    <property type="term" value="P:RNA metabolic process"/>
    <property type="evidence" value="ECO:0007669"/>
    <property type="project" value="InterPro"/>
</dbReference>
<evidence type="ECO:0000313" key="4">
    <source>
        <dbReference type="Proteomes" id="UP000032721"/>
    </source>
</evidence>
<evidence type="ECO:0000313" key="2">
    <source>
        <dbReference type="EMBL" id="CDG19402.1"/>
    </source>
</evidence>
<dbReference type="RefSeq" id="WP_045973075.1">
    <property type="nucleotide sequence ID" value="NZ_CAWMED010000001.1"/>
</dbReference>
<dbReference type="KEGG" id="xdo:XDD1_3717"/>
<dbReference type="InterPro" id="IPR014944">
    <property type="entry name" value="Toxin_SymE-like"/>
</dbReference>
<dbReference type="EMBL" id="VNHN01000097">
    <property type="protein sequence ID" value="TYO96051.1"/>
    <property type="molecule type" value="Genomic_DNA"/>
</dbReference>
<dbReference type="STRING" id="351671.XDD1_3717"/>
<name>A0A068QWK5_9GAMM</name>
<gene>
    <name evidence="3" type="ORF">LY16_03480</name>
    <name evidence="2" type="ORF">XDD1_3717</name>
</gene>
<sequence length="112" mass="12714">MANAHSNAETCIYKISQPERYQKVVYRPKGPNRTIPAINLSGSWLSEAGFSVNDPLKIRVMPGCLIITAQNLHTLWHCLKSMNQGEWNEIAIVDWLRQFPGELKKTPLGKPR</sequence>
<proteinExistence type="predicted"/>
<dbReference type="EMBL" id="FO704550">
    <property type="protein sequence ID" value="CDG19402.1"/>
    <property type="molecule type" value="Genomic_DNA"/>
</dbReference>